<feature type="region of interest" description="Disordered" evidence="1">
    <location>
        <begin position="28"/>
        <end position="47"/>
    </location>
</feature>
<evidence type="ECO:0000256" key="1">
    <source>
        <dbReference type="SAM" id="MobiDB-lite"/>
    </source>
</evidence>
<keyword evidence="3" id="KW-1185">Reference proteome</keyword>
<feature type="non-terminal residue" evidence="2">
    <location>
        <position position="1"/>
    </location>
</feature>
<organism evidence="2 3">
    <name type="scientific">Eragrostis curvula</name>
    <name type="common">weeping love grass</name>
    <dbReference type="NCBI Taxonomy" id="38414"/>
    <lineage>
        <taxon>Eukaryota</taxon>
        <taxon>Viridiplantae</taxon>
        <taxon>Streptophyta</taxon>
        <taxon>Embryophyta</taxon>
        <taxon>Tracheophyta</taxon>
        <taxon>Spermatophyta</taxon>
        <taxon>Magnoliopsida</taxon>
        <taxon>Liliopsida</taxon>
        <taxon>Poales</taxon>
        <taxon>Poaceae</taxon>
        <taxon>PACMAD clade</taxon>
        <taxon>Chloridoideae</taxon>
        <taxon>Eragrostideae</taxon>
        <taxon>Eragrostidinae</taxon>
        <taxon>Eragrostis</taxon>
    </lineage>
</organism>
<evidence type="ECO:0000313" key="3">
    <source>
        <dbReference type="Proteomes" id="UP000324897"/>
    </source>
</evidence>
<dbReference type="Gramene" id="TVU24946">
    <property type="protein sequence ID" value="TVU24946"/>
    <property type="gene ID" value="EJB05_27417"/>
</dbReference>
<dbReference type="Proteomes" id="UP000324897">
    <property type="component" value="Chromosome 2"/>
</dbReference>
<accession>A0A5J9UMZ7</accession>
<protein>
    <submittedName>
        <fullName evidence="2">Uncharacterized protein</fullName>
    </submittedName>
</protein>
<comment type="caution">
    <text evidence="2">The sequence shown here is derived from an EMBL/GenBank/DDBJ whole genome shotgun (WGS) entry which is preliminary data.</text>
</comment>
<dbReference type="EMBL" id="RWGY01000013">
    <property type="protein sequence ID" value="TVU24946.1"/>
    <property type="molecule type" value="Genomic_DNA"/>
</dbReference>
<name>A0A5J9UMZ7_9POAL</name>
<sequence>MAKKQKHFNPLLYLYSRRVVCARFTALNRPTGRRPADQSPSAGAAGAAPHRRLVAFLRPPRIIPLGVSDPHSSQSAPPAPAFVI</sequence>
<evidence type="ECO:0000313" key="2">
    <source>
        <dbReference type="EMBL" id="TVU24946.1"/>
    </source>
</evidence>
<reference evidence="2 3" key="1">
    <citation type="journal article" date="2019" name="Sci. Rep.">
        <title>A high-quality genome of Eragrostis curvula grass provides insights into Poaceae evolution and supports new strategies to enhance forage quality.</title>
        <authorList>
            <person name="Carballo J."/>
            <person name="Santos B.A.C.M."/>
            <person name="Zappacosta D."/>
            <person name="Garbus I."/>
            <person name="Selva J.P."/>
            <person name="Gallo C.A."/>
            <person name="Diaz A."/>
            <person name="Albertini E."/>
            <person name="Caccamo M."/>
            <person name="Echenique V."/>
        </authorList>
    </citation>
    <scope>NUCLEOTIDE SEQUENCE [LARGE SCALE GENOMIC DNA]</scope>
    <source>
        <strain evidence="3">cv. Victoria</strain>
        <tissue evidence="2">Leaf</tissue>
    </source>
</reference>
<dbReference type="AlphaFoldDB" id="A0A5J9UMZ7"/>
<proteinExistence type="predicted"/>
<gene>
    <name evidence="2" type="ORF">EJB05_27417</name>
</gene>